<accession>T0YBR6</accession>
<dbReference type="AlphaFoldDB" id="T0YBR6"/>
<dbReference type="InterPro" id="IPR024951">
    <property type="entry name" value="Sulfurylase_cat_dom"/>
</dbReference>
<feature type="non-terminal residue" evidence="2">
    <location>
        <position position="1"/>
    </location>
</feature>
<dbReference type="InterPro" id="IPR014729">
    <property type="entry name" value="Rossmann-like_a/b/a_fold"/>
</dbReference>
<evidence type="ECO:0000313" key="2">
    <source>
        <dbReference type="EMBL" id="EQD32681.1"/>
    </source>
</evidence>
<gene>
    <name evidence="2" type="ORF">B1A_19372</name>
</gene>
<feature type="domain" description="Sulphate adenylyltransferase catalytic" evidence="1">
    <location>
        <begin position="2"/>
        <end position="42"/>
    </location>
</feature>
<reference evidence="2" key="1">
    <citation type="submission" date="2013-08" db="EMBL/GenBank/DDBJ databases">
        <authorList>
            <person name="Mendez C."/>
            <person name="Richter M."/>
            <person name="Ferrer M."/>
            <person name="Sanchez J."/>
        </authorList>
    </citation>
    <scope>NUCLEOTIDE SEQUENCE</scope>
</reference>
<dbReference type="EC" id="2.7.-.-" evidence="2"/>
<protein>
    <submittedName>
        <fullName evidence="2">ATP-sulfurylase domain protein</fullName>
        <ecNumber evidence="2">2.7.-.-</ecNumber>
    </submittedName>
</protein>
<dbReference type="SUPFAM" id="SSF52374">
    <property type="entry name" value="Nucleotidylyl transferase"/>
    <property type="match status" value="1"/>
</dbReference>
<dbReference type="EMBL" id="AUZX01014294">
    <property type="protein sequence ID" value="EQD32681.1"/>
    <property type="molecule type" value="Genomic_DNA"/>
</dbReference>
<reference evidence="2" key="2">
    <citation type="journal article" date="2014" name="ISME J.">
        <title>Microbial stratification in low pH oxic and suboxic macroscopic growths along an acid mine drainage.</title>
        <authorList>
            <person name="Mendez-Garcia C."/>
            <person name="Mesa V."/>
            <person name="Sprenger R.R."/>
            <person name="Richter M."/>
            <person name="Diez M.S."/>
            <person name="Solano J."/>
            <person name="Bargiela R."/>
            <person name="Golyshina O.V."/>
            <person name="Manteca A."/>
            <person name="Ramos J.L."/>
            <person name="Gallego J.R."/>
            <person name="Llorente I."/>
            <person name="Martins Dos Santos V.A."/>
            <person name="Jensen O.N."/>
            <person name="Pelaez A.I."/>
            <person name="Sanchez J."/>
            <person name="Ferrer M."/>
        </authorList>
    </citation>
    <scope>NUCLEOTIDE SEQUENCE</scope>
</reference>
<dbReference type="Pfam" id="PF01747">
    <property type="entry name" value="ATP-sulfurylase"/>
    <property type="match status" value="1"/>
</dbReference>
<name>T0YBR6_9ZZZZ</name>
<evidence type="ECO:0000259" key="1">
    <source>
        <dbReference type="Pfam" id="PF01747"/>
    </source>
</evidence>
<dbReference type="Gene3D" id="3.40.50.620">
    <property type="entry name" value="HUPs"/>
    <property type="match status" value="1"/>
</dbReference>
<organism evidence="2">
    <name type="scientific">mine drainage metagenome</name>
    <dbReference type="NCBI Taxonomy" id="410659"/>
    <lineage>
        <taxon>unclassified sequences</taxon>
        <taxon>metagenomes</taxon>
        <taxon>ecological metagenomes</taxon>
    </lineage>
</organism>
<keyword evidence="2" id="KW-0808">Transferase</keyword>
<comment type="caution">
    <text evidence="2">The sequence shown here is derived from an EMBL/GenBank/DDBJ whole genome shotgun (WGS) entry which is preliminary data.</text>
</comment>
<proteinExistence type="predicted"/>
<dbReference type="GO" id="GO:0004781">
    <property type="term" value="F:sulfate adenylyltransferase (ATP) activity"/>
    <property type="evidence" value="ECO:0007669"/>
    <property type="project" value="InterPro"/>
</dbReference>
<sequence length="68" mass="8058">QICPHSDGRKTHFSGTKIRQMFSENNSPSNFLMRPEVYDHIINMRKEEELSYAENHKIAEFQKEAIFT</sequence>